<dbReference type="AlphaFoldDB" id="A0A5B7GBY7"/>
<evidence type="ECO:0000313" key="1">
    <source>
        <dbReference type="EMBL" id="MPC54845.1"/>
    </source>
</evidence>
<dbReference type="Proteomes" id="UP000324222">
    <property type="component" value="Unassembled WGS sequence"/>
</dbReference>
<gene>
    <name evidence="1" type="ORF">E2C01_048774</name>
</gene>
<organism evidence="1 2">
    <name type="scientific">Portunus trituberculatus</name>
    <name type="common">Swimming crab</name>
    <name type="synonym">Neptunus trituberculatus</name>
    <dbReference type="NCBI Taxonomy" id="210409"/>
    <lineage>
        <taxon>Eukaryota</taxon>
        <taxon>Metazoa</taxon>
        <taxon>Ecdysozoa</taxon>
        <taxon>Arthropoda</taxon>
        <taxon>Crustacea</taxon>
        <taxon>Multicrustacea</taxon>
        <taxon>Malacostraca</taxon>
        <taxon>Eumalacostraca</taxon>
        <taxon>Eucarida</taxon>
        <taxon>Decapoda</taxon>
        <taxon>Pleocyemata</taxon>
        <taxon>Brachyura</taxon>
        <taxon>Eubrachyura</taxon>
        <taxon>Portunoidea</taxon>
        <taxon>Portunidae</taxon>
        <taxon>Portuninae</taxon>
        <taxon>Portunus</taxon>
    </lineage>
</organism>
<dbReference type="EMBL" id="VSRR010012680">
    <property type="protein sequence ID" value="MPC54845.1"/>
    <property type="molecule type" value="Genomic_DNA"/>
</dbReference>
<keyword evidence="2" id="KW-1185">Reference proteome</keyword>
<accession>A0A5B7GBY7</accession>
<reference evidence="1 2" key="1">
    <citation type="submission" date="2019-05" db="EMBL/GenBank/DDBJ databases">
        <title>Another draft genome of Portunus trituberculatus and its Hox gene families provides insights of decapod evolution.</title>
        <authorList>
            <person name="Jeong J.-H."/>
            <person name="Song I."/>
            <person name="Kim S."/>
            <person name="Choi T."/>
            <person name="Kim D."/>
            <person name="Ryu S."/>
            <person name="Kim W."/>
        </authorList>
    </citation>
    <scope>NUCLEOTIDE SEQUENCE [LARGE SCALE GENOMIC DNA]</scope>
    <source>
        <tissue evidence="1">Muscle</tissue>
    </source>
</reference>
<protein>
    <submittedName>
        <fullName evidence="1">Uncharacterized protein</fullName>
    </submittedName>
</protein>
<name>A0A5B7GBY7_PORTR</name>
<proteinExistence type="predicted"/>
<sequence length="113" mass="12897">MQQQMEMLLQNENIPQKPKRLRRSVLDTHMLCTKNSSCAIYKNKVHVQAFLDLPRVGVSINSSNLQPMHLFIFLLCDAKVEDKSWSMGCERLALAVTHCHQQWQTGTGCGRLA</sequence>
<evidence type="ECO:0000313" key="2">
    <source>
        <dbReference type="Proteomes" id="UP000324222"/>
    </source>
</evidence>
<comment type="caution">
    <text evidence="1">The sequence shown here is derived from an EMBL/GenBank/DDBJ whole genome shotgun (WGS) entry which is preliminary data.</text>
</comment>